<protein>
    <submittedName>
        <fullName evidence="1">Uncharacterized protein</fullName>
    </submittedName>
</protein>
<gene>
    <name evidence="1" type="ORF">HELGO_WM34525</name>
</gene>
<sequence>MDKIGLKFFKAIDYELFEPLQYWLDYHYEYEDFLESIKNDEVIELQLEEDEDRAEDIEMLQAFLEKISKEEVSYELFVMHDEWKMEKLINII</sequence>
<dbReference type="AlphaFoldDB" id="A0A6S6SEB7"/>
<proteinExistence type="predicted"/>
<evidence type="ECO:0000313" key="1">
    <source>
        <dbReference type="EMBL" id="CAA6803119.1"/>
    </source>
</evidence>
<name>A0A6S6SEB7_9BACT</name>
<organism evidence="1">
    <name type="scientific">uncultured Sulfurovum sp</name>
    <dbReference type="NCBI Taxonomy" id="269237"/>
    <lineage>
        <taxon>Bacteria</taxon>
        <taxon>Pseudomonadati</taxon>
        <taxon>Campylobacterota</taxon>
        <taxon>Epsilonproteobacteria</taxon>
        <taxon>Campylobacterales</taxon>
        <taxon>Sulfurovaceae</taxon>
        <taxon>Sulfurovum</taxon>
        <taxon>environmental samples</taxon>
    </lineage>
</organism>
<accession>A0A6S6SEB7</accession>
<reference evidence="1" key="1">
    <citation type="submission" date="2020-01" db="EMBL/GenBank/DDBJ databases">
        <authorList>
            <person name="Meier V. D."/>
            <person name="Meier V D."/>
        </authorList>
    </citation>
    <scope>NUCLEOTIDE SEQUENCE</scope>
    <source>
        <strain evidence="1">HLG_WM_MAG_03</strain>
    </source>
</reference>
<dbReference type="EMBL" id="CACVAR010000110">
    <property type="protein sequence ID" value="CAA6803119.1"/>
    <property type="molecule type" value="Genomic_DNA"/>
</dbReference>